<evidence type="ECO:0000313" key="2">
    <source>
        <dbReference type="EMBL" id="KAF2438084.1"/>
    </source>
</evidence>
<feature type="region of interest" description="Disordered" evidence="1">
    <location>
        <begin position="45"/>
        <end position="64"/>
    </location>
</feature>
<dbReference type="EMBL" id="MU001513">
    <property type="protein sequence ID" value="KAF2438084.1"/>
    <property type="molecule type" value="Genomic_DNA"/>
</dbReference>
<gene>
    <name evidence="2" type="ORF">P171DRAFT_449316</name>
</gene>
<proteinExistence type="predicted"/>
<feature type="compositionally biased region" description="Basic and acidic residues" evidence="1">
    <location>
        <begin position="110"/>
        <end position="127"/>
    </location>
</feature>
<name>A0A9P4P4A5_9PLEO</name>
<feature type="region of interest" description="Disordered" evidence="1">
    <location>
        <begin position="1"/>
        <end position="29"/>
    </location>
</feature>
<evidence type="ECO:0000256" key="1">
    <source>
        <dbReference type="SAM" id="MobiDB-lite"/>
    </source>
</evidence>
<dbReference type="OrthoDB" id="10464817at2759"/>
<comment type="caution">
    <text evidence="2">The sequence shown here is derived from an EMBL/GenBank/DDBJ whole genome shotgun (WGS) entry which is preliminary data.</text>
</comment>
<sequence>MNRRNSKQHVGSRATLMRASTSGGDRQNRFHRPVLTYEASAGNVHSLPRGRANDDTMPPLRRNWSVSPPRCAAEMPRPNVCYGAHRDVSPLGSPITSRVQQCQNYLSGHEVGRKHTPFRDDVTDETVRNSSSPKAPKRTYSRPDELHLPDPYASDVSRTDPLTSLHRRHLMNLLSRGTHTVRAAVAFERPMLRRQNAVRKNLESVVNQPLQHAQETSTIEVRLGLVKSGQQ</sequence>
<feature type="region of interest" description="Disordered" evidence="1">
    <location>
        <begin position="108"/>
        <end position="159"/>
    </location>
</feature>
<accession>A0A9P4P4A5</accession>
<organism evidence="2 3">
    <name type="scientific">Karstenula rhodostoma CBS 690.94</name>
    <dbReference type="NCBI Taxonomy" id="1392251"/>
    <lineage>
        <taxon>Eukaryota</taxon>
        <taxon>Fungi</taxon>
        <taxon>Dikarya</taxon>
        <taxon>Ascomycota</taxon>
        <taxon>Pezizomycotina</taxon>
        <taxon>Dothideomycetes</taxon>
        <taxon>Pleosporomycetidae</taxon>
        <taxon>Pleosporales</taxon>
        <taxon>Massarineae</taxon>
        <taxon>Didymosphaeriaceae</taxon>
        <taxon>Karstenula</taxon>
    </lineage>
</organism>
<dbReference type="AlphaFoldDB" id="A0A9P4P4A5"/>
<keyword evidence="3" id="KW-1185">Reference proteome</keyword>
<dbReference type="Proteomes" id="UP000799764">
    <property type="component" value="Unassembled WGS sequence"/>
</dbReference>
<evidence type="ECO:0000313" key="3">
    <source>
        <dbReference type="Proteomes" id="UP000799764"/>
    </source>
</evidence>
<protein>
    <submittedName>
        <fullName evidence="2">Uncharacterized protein</fullName>
    </submittedName>
</protein>
<reference evidence="2" key="1">
    <citation type="journal article" date="2020" name="Stud. Mycol.">
        <title>101 Dothideomycetes genomes: a test case for predicting lifestyles and emergence of pathogens.</title>
        <authorList>
            <person name="Haridas S."/>
            <person name="Albert R."/>
            <person name="Binder M."/>
            <person name="Bloem J."/>
            <person name="Labutti K."/>
            <person name="Salamov A."/>
            <person name="Andreopoulos B."/>
            <person name="Baker S."/>
            <person name="Barry K."/>
            <person name="Bills G."/>
            <person name="Bluhm B."/>
            <person name="Cannon C."/>
            <person name="Castanera R."/>
            <person name="Culley D."/>
            <person name="Daum C."/>
            <person name="Ezra D."/>
            <person name="Gonzalez J."/>
            <person name="Henrissat B."/>
            <person name="Kuo A."/>
            <person name="Liang C."/>
            <person name="Lipzen A."/>
            <person name="Lutzoni F."/>
            <person name="Magnuson J."/>
            <person name="Mondo S."/>
            <person name="Nolan M."/>
            <person name="Ohm R."/>
            <person name="Pangilinan J."/>
            <person name="Park H.-J."/>
            <person name="Ramirez L."/>
            <person name="Alfaro M."/>
            <person name="Sun H."/>
            <person name="Tritt A."/>
            <person name="Yoshinaga Y."/>
            <person name="Zwiers L.-H."/>
            <person name="Turgeon B."/>
            <person name="Goodwin S."/>
            <person name="Spatafora J."/>
            <person name="Crous P."/>
            <person name="Grigoriev I."/>
        </authorList>
    </citation>
    <scope>NUCLEOTIDE SEQUENCE</scope>
    <source>
        <strain evidence="2">CBS 690.94</strain>
    </source>
</reference>